<dbReference type="Proteomes" id="UP001281614">
    <property type="component" value="Unassembled WGS sequence"/>
</dbReference>
<keyword evidence="2" id="KW-1185">Reference proteome</keyword>
<evidence type="ECO:0000313" key="1">
    <source>
        <dbReference type="EMBL" id="KAK2755435.1"/>
    </source>
</evidence>
<proteinExistence type="predicted"/>
<name>A0AAD9YCP4_COLKA</name>
<sequence>MRVSSAVAVMLERSSITSRVKESSAGMRIAVQGGGLAAGDVEWRLRGSGVEEVRFTLSAQKKGVRWFRNQLTSGWCRSGMRMIFEISEDHPENYDQSGETSPMQ</sequence>
<dbReference type="AlphaFoldDB" id="A0AAD9YCP4"/>
<protein>
    <submittedName>
        <fullName evidence="1">Uncharacterized protein</fullName>
    </submittedName>
</protein>
<gene>
    <name evidence="1" type="ORF">CKAH01_01327</name>
</gene>
<dbReference type="EMBL" id="VYYT01000222">
    <property type="protein sequence ID" value="KAK2755435.1"/>
    <property type="molecule type" value="Genomic_DNA"/>
</dbReference>
<organism evidence="1 2">
    <name type="scientific">Colletotrichum kahawae</name>
    <name type="common">Coffee berry disease fungus</name>
    <dbReference type="NCBI Taxonomy" id="34407"/>
    <lineage>
        <taxon>Eukaryota</taxon>
        <taxon>Fungi</taxon>
        <taxon>Dikarya</taxon>
        <taxon>Ascomycota</taxon>
        <taxon>Pezizomycotina</taxon>
        <taxon>Sordariomycetes</taxon>
        <taxon>Hypocreomycetidae</taxon>
        <taxon>Glomerellales</taxon>
        <taxon>Glomerellaceae</taxon>
        <taxon>Colletotrichum</taxon>
        <taxon>Colletotrichum gloeosporioides species complex</taxon>
    </lineage>
</organism>
<comment type="caution">
    <text evidence="1">The sequence shown here is derived from an EMBL/GenBank/DDBJ whole genome shotgun (WGS) entry which is preliminary data.</text>
</comment>
<reference evidence="1" key="1">
    <citation type="submission" date="2023-02" db="EMBL/GenBank/DDBJ databases">
        <title>Colletotrichum kahawae CIFC_Que2 genome sequencing and assembly.</title>
        <authorList>
            <person name="Baroncelli R."/>
        </authorList>
    </citation>
    <scope>NUCLEOTIDE SEQUENCE</scope>
    <source>
        <strain evidence="1">CIFC_Que2</strain>
    </source>
</reference>
<accession>A0AAD9YCP4</accession>
<evidence type="ECO:0000313" key="2">
    <source>
        <dbReference type="Proteomes" id="UP001281614"/>
    </source>
</evidence>